<keyword evidence="3" id="KW-0804">Transcription</keyword>
<evidence type="ECO:0000313" key="5">
    <source>
        <dbReference type="EMBL" id="TCU60408.1"/>
    </source>
</evidence>
<comment type="caution">
    <text evidence="5">The sequence shown here is derived from an EMBL/GenBank/DDBJ whole genome shotgun (WGS) entry which is preliminary data.</text>
</comment>
<dbReference type="SUPFAM" id="SSF46785">
    <property type="entry name" value="Winged helix' DNA-binding domain"/>
    <property type="match status" value="1"/>
</dbReference>
<accession>A0A4R3TEN1</accession>
<keyword evidence="2 5" id="KW-0238">DNA-binding</keyword>
<dbReference type="InterPro" id="IPR036388">
    <property type="entry name" value="WH-like_DNA-bd_sf"/>
</dbReference>
<dbReference type="Proteomes" id="UP000295773">
    <property type="component" value="Unassembled WGS sequence"/>
</dbReference>
<keyword evidence="6" id="KW-1185">Reference proteome</keyword>
<dbReference type="PRINTS" id="PR00598">
    <property type="entry name" value="HTHMARR"/>
</dbReference>
<dbReference type="GO" id="GO:0003700">
    <property type="term" value="F:DNA-binding transcription factor activity"/>
    <property type="evidence" value="ECO:0007669"/>
    <property type="project" value="InterPro"/>
</dbReference>
<dbReference type="SMART" id="SM00347">
    <property type="entry name" value="HTH_MARR"/>
    <property type="match status" value="1"/>
</dbReference>
<dbReference type="GO" id="GO:0003677">
    <property type="term" value="F:DNA binding"/>
    <property type="evidence" value="ECO:0007669"/>
    <property type="project" value="UniProtKB-KW"/>
</dbReference>
<dbReference type="InterPro" id="IPR036390">
    <property type="entry name" value="WH_DNA-bd_sf"/>
</dbReference>
<dbReference type="Gene3D" id="1.10.10.10">
    <property type="entry name" value="Winged helix-like DNA-binding domain superfamily/Winged helix DNA-binding domain"/>
    <property type="match status" value="1"/>
</dbReference>
<dbReference type="PANTHER" id="PTHR42756">
    <property type="entry name" value="TRANSCRIPTIONAL REGULATOR, MARR"/>
    <property type="match status" value="1"/>
</dbReference>
<dbReference type="InterPro" id="IPR000835">
    <property type="entry name" value="HTH_MarR-typ"/>
</dbReference>
<proteinExistence type="predicted"/>
<dbReference type="PROSITE" id="PS50995">
    <property type="entry name" value="HTH_MARR_2"/>
    <property type="match status" value="1"/>
</dbReference>
<organism evidence="5 6">
    <name type="scientific">Longicatena caecimuris</name>
    <dbReference type="NCBI Taxonomy" id="1796635"/>
    <lineage>
        <taxon>Bacteria</taxon>
        <taxon>Bacillati</taxon>
        <taxon>Bacillota</taxon>
        <taxon>Erysipelotrichia</taxon>
        <taxon>Erysipelotrichales</taxon>
        <taxon>Erysipelotrichaceae</taxon>
        <taxon>Longicatena</taxon>
    </lineage>
</organism>
<dbReference type="Pfam" id="PF12802">
    <property type="entry name" value="MarR_2"/>
    <property type="match status" value="1"/>
</dbReference>
<evidence type="ECO:0000256" key="3">
    <source>
        <dbReference type="ARBA" id="ARBA00023163"/>
    </source>
</evidence>
<dbReference type="AlphaFoldDB" id="A0A4R3TEN1"/>
<evidence type="ECO:0000256" key="2">
    <source>
        <dbReference type="ARBA" id="ARBA00023125"/>
    </source>
</evidence>
<protein>
    <submittedName>
        <fullName evidence="5">DNA-binding MarR family transcriptional regulator</fullName>
    </submittedName>
</protein>
<dbReference type="PANTHER" id="PTHR42756:SF1">
    <property type="entry name" value="TRANSCRIPTIONAL REPRESSOR OF EMRAB OPERON"/>
    <property type="match status" value="1"/>
</dbReference>
<evidence type="ECO:0000256" key="1">
    <source>
        <dbReference type="ARBA" id="ARBA00023015"/>
    </source>
</evidence>
<evidence type="ECO:0000259" key="4">
    <source>
        <dbReference type="PROSITE" id="PS50995"/>
    </source>
</evidence>
<evidence type="ECO:0000313" key="6">
    <source>
        <dbReference type="Proteomes" id="UP000295773"/>
    </source>
</evidence>
<feature type="domain" description="HTH marR-type" evidence="4">
    <location>
        <begin position="3"/>
        <end position="137"/>
    </location>
</feature>
<dbReference type="RefSeq" id="WP_132224509.1">
    <property type="nucleotide sequence ID" value="NZ_JANKBG010000007.1"/>
</dbReference>
<reference evidence="5 6" key="1">
    <citation type="submission" date="2019-03" db="EMBL/GenBank/DDBJ databases">
        <title>Genomic Encyclopedia of Type Strains, Phase IV (KMG-IV): sequencing the most valuable type-strain genomes for metagenomic binning, comparative biology and taxonomic classification.</title>
        <authorList>
            <person name="Goeker M."/>
        </authorList>
    </citation>
    <scope>NUCLEOTIDE SEQUENCE [LARGE SCALE GENOMIC DNA]</scope>
    <source>
        <strain evidence="5 6">DSM 29481</strain>
    </source>
</reference>
<gene>
    <name evidence="5" type="ORF">EDD61_107104</name>
</gene>
<sequence>MDEMDIVRKITHLVYTHRRDAAFMGQKQPNVKHRDIMMLDAIIKMGDLVKMSDISAYFQITPAAVSQCIKNFEKKGWVERTVLESDRRSVYVRVSDEAKQMVQEMEEHMKQQLIAFIAELGEDDAEAFVRILEKGFTFFKCERKKEEGKETGKC</sequence>
<dbReference type="EMBL" id="SMBP01000007">
    <property type="protein sequence ID" value="TCU60408.1"/>
    <property type="molecule type" value="Genomic_DNA"/>
</dbReference>
<keyword evidence="1" id="KW-0805">Transcription regulation</keyword>
<name>A0A4R3TEN1_9FIRM</name>